<dbReference type="Proteomes" id="UP000245678">
    <property type="component" value="Unassembled WGS sequence"/>
</dbReference>
<comment type="caution">
    <text evidence="1">The sequence shown here is derived from an EMBL/GenBank/DDBJ whole genome shotgun (WGS) entry which is preliminary data.</text>
</comment>
<dbReference type="Gene3D" id="3.10.450.50">
    <property type="match status" value="1"/>
</dbReference>
<evidence type="ECO:0000313" key="1">
    <source>
        <dbReference type="EMBL" id="PWK79241.1"/>
    </source>
</evidence>
<dbReference type="InterPro" id="IPR032710">
    <property type="entry name" value="NTF2-like_dom_sf"/>
</dbReference>
<dbReference type="SUPFAM" id="SSF54427">
    <property type="entry name" value="NTF2-like"/>
    <property type="match status" value="1"/>
</dbReference>
<proteinExistence type="predicted"/>
<protein>
    <submittedName>
        <fullName evidence="1">SnoaL-like protein</fullName>
    </submittedName>
</protein>
<accession>A0A316HGQ5</accession>
<dbReference type="AlphaFoldDB" id="A0A316HGQ5"/>
<keyword evidence="2" id="KW-1185">Reference proteome</keyword>
<reference evidence="1 2" key="1">
    <citation type="submission" date="2018-05" db="EMBL/GenBank/DDBJ databases">
        <title>Genomic Encyclopedia of Archaeal and Bacterial Type Strains, Phase II (KMG-II): from individual species to whole genera.</title>
        <authorList>
            <person name="Goeker M."/>
        </authorList>
    </citation>
    <scope>NUCLEOTIDE SEQUENCE [LARGE SCALE GENOMIC DNA]</scope>
    <source>
        <strain evidence="1 2">DSM 19975</strain>
    </source>
</reference>
<evidence type="ECO:0000313" key="2">
    <source>
        <dbReference type="Proteomes" id="UP000245678"/>
    </source>
</evidence>
<name>A0A316HGQ5_9SPHI</name>
<sequence length="70" mass="8149">MHSYSSPVIKIDGDTATENRLFWIVSKMEEDKTTQVFMSQDIVYIKTSNGWRISNIILHFGTIIKNQNQE</sequence>
<dbReference type="EMBL" id="QGHA01000002">
    <property type="protein sequence ID" value="PWK79241.1"/>
    <property type="molecule type" value="Genomic_DNA"/>
</dbReference>
<gene>
    <name evidence="1" type="ORF">LX99_01697</name>
</gene>
<organism evidence="1 2">
    <name type="scientific">Mucilaginibacter oryzae</name>
    <dbReference type="NCBI Taxonomy" id="468058"/>
    <lineage>
        <taxon>Bacteria</taxon>
        <taxon>Pseudomonadati</taxon>
        <taxon>Bacteroidota</taxon>
        <taxon>Sphingobacteriia</taxon>
        <taxon>Sphingobacteriales</taxon>
        <taxon>Sphingobacteriaceae</taxon>
        <taxon>Mucilaginibacter</taxon>
    </lineage>
</organism>